<feature type="transmembrane region" description="Helical" evidence="1">
    <location>
        <begin position="187"/>
        <end position="204"/>
    </location>
</feature>
<protein>
    <recommendedName>
        <fullName evidence="4">DUF3667 domain-containing protein</fullName>
    </recommendedName>
</protein>
<feature type="transmembrane region" description="Helical" evidence="1">
    <location>
        <begin position="79"/>
        <end position="100"/>
    </location>
</feature>
<evidence type="ECO:0008006" key="4">
    <source>
        <dbReference type="Google" id="ProtNLM"/>
    </source>
</evidence>
<reference evidence="2 3" key="1">
    <citation type="submission" date="2014-04" db="EMBL/GenBank/DDBJ databases">
        <title>Whole genome of Muricauda olearia.</title>
        <authorList>
            <person name="Zhang X.-H."/>
            <person name="Tang K."/>
        </authorList>
    </citation>
    <scope>NUCLEOTIDE SEQUENCE [LARGE SCALE GENOMIC DNA]</scope>
    <source>
        <strain evidence="2 3">Th120</strain>
    </source>
</reference>
<name>A0A444VRT0_9FLAO</name>
<dbReference type="InterPro" id="IPR022134">
    <property type="entry name" value="DUF3667"/>
</dbReference>
<evidence type="ECO:0000313" key="2">
    <source>
        <dbReference type="EMBL" id="RYC53389.1"/>
    </source>
</evidence>
<evidence type="ECO:0000256" key="1">
    <source>
        <dbReference type="SAM" id="Phobius"/>
    </source>
</evidence>
<dbReference type="Proteomes" id="UP000290261">
    <property type="component" value="Unassembled WGS sequence"/>
</dbReference>
<comment type="caution">
    <text evidence="2">The sequence shown here is derived from an EMBL/GenBank/DDBJ whole genome shotgun (WGS) entry which is preliminary data.</text>
</comment>
<feature type="transmembrane region" description="Helical" evidence="1">
    <location>
        <begin position="156"/>
        <end position="181"/>
    </location>
</feature>
<feature type="transmembrane region" description="Helical" evidence="1">
    <location>
        <begin position="120"/>
        <end position="144"/>
    </location>
</feature>
<feature type="transmembrane region" description="Helical" evidence="1">
    <location>
        <begin position="216"/>
        <end position="240"/>
    </location>
</feature>
<evidence type="ECO:0000313" key="3">
    <source>
        <dbReference type="Proteomes" id="UP000290261"/>
    </source>
</evidence>
<proteinExistence type="predicted"/>
<organism evidence="2 3">
    <name type="scientific">Flagellimonas olearia</name>
    <dbReference type="NCBI Taxonomy" id="552546"/>
    <lineage>
        <taxon>Bacteria</taxon>
        <taxon>Pseudomonadati</taxon>
        <taxon>Bacteroidota</taxon>
        <taxon>Flavobacteriia</taxon>
        <taxon>Flavobacteriales</taxon>
        <taxon>Flavobacteriaceae</taxon>
        <taxon>Flagellimonas</taxon>
    </lineage>
</organism>
<keyword evidence="1" id="KW-1133">Transmembrane helix</keyword>
<gene>
    <name evidence="2" type="ORF">DN53_03985</name>
</gene>
<sequence length="254" mass="29460">MHCKNCHTSLNPDYGYCPSCGAKVIRNRLTLKSVTQDLGYLVFNLDNTLFKTFGHLFTQPERVITGYISGTRKKYMSPISYFAIAITLVGILFFVLRNVYHIDLTPGNLTSNGKTPNMDYIFDYQSIITYLIVPMYALMTWLLFFDKKKLNFTEHLVANAYITGQVSMVQVLVCLPLFGLTNMRYDLFTWSFLLLTVTYQFYVFKKIYQIGFWSTFLRGFFYLILFVILMLVIGTLILFVSMATGRISIEDFRI</sequence>
<dbReference type="EMBL" id="JJMP01000001">
    <property type="protein sequence ID" value="RYC53389.1"/>
    <property type="molecule type" value="Genomic_DNA"/>
</dbReference>
<keyword evidence="3" id="KW-1185">Reference proteome</keyword>
<accession>A0A444VRT0</accession>
<dbReference type="AlphaFoldDB" id="A0A444VRT0"/>
<keyword evidence="1" id="KW-0812">Transmembrane</keyword>
<keyword evidence="1" id="KW-0472">Membrane</keyword>
<dbReference type="Pfam" id="PF12412">
    <property type="entry name" value="DUF3667"/>
    <property type="match status" value="1"/>
</dbReference>